<evidence type="ECO:0000313" key="2">
    <source>
        <dbReference type="Proteomes" id="UP000613840"/>
    </source>
</evidence>
<organism evidence="1 2">
    <name type="scientific">Microlunatus endophyticus</name>
    <dbReference type="NCBI Taxonomy" id="1716077"/>
    <lineage>
        <taxon>Bacteria</taxon>
        <taxon>Bacillati</taxon>
        <taxon>Actinomycetota</taxon>
        <taxon>Actinomycetes</taxon>
        <taxon>Propionibacteriales</taxon>
        <taxon>Propionibacteriaceae</taxon>
        <taxon>Microlunatus</taxon>
    </lineage>
</organism>
<dbReference type="SUPFAM" id="SSF48371">
    <property type="entry name" value="ARM repeat"/>
    <property type="match status" value="1"/>
</dbReference>
<dbReference type="Gene3D" id="1.25.10.10">
    <property type="entry name" value="Leucine-rich Repeat Variant"/>
    <property type="match status" value="1"/>
</dbReference>
<gene>
    <name evidence="1" type="ORF">GCM10011575_28140</name>
</gene>
<dbReference type="Proteomes" id="UP000613840">
    <property type="component" value="Unassembled WGS sequence"/>
</dbReference>
<reference evidence="1" key="2">
    <citation type="submission" date="2020-09" db="EMBL/GenBank/DDBJ databases">
        <authorList>
            <person name="Sun Q."/>
            <person name="Zhou Y."/>
        </authorList>
    </citation>
    <scope>NUCLEOTIDE SEQUENCE</scope>
    <source>
        <strain evidence="1">CGMCC 4.7306</strain>
    </source>
</reference>
<comment type="caution">
    <text evidence="1">The sequence shown here is derived from an EMBL/GenBank/DDBJ whole genome shotgun (WGS) entry which is preliminary data.</text>
</comment>
<proteinExistence type="predicted"/>
<dbReference type="AlphaFoldDB" id="A0A917SC31"/>
<protein>
    <recommendedName>
        <fullName evidence="3">HEAT repeat-containing protein</fullName>
    </recommendedName>
</protein>
<accession>A0A917SC31</accession>
<name>A0A917SC31_9ACTN</name>
<reference evidence="1" key="1">
    <citation type="journal article" date="2014" name="Int. J. Syst. Evol. Microbiol.">
        <title>Complete genome sequence of Corynebacterium casei LMG S-19264T (=DSM 44701T), isolated from a smear-ripened cheese.</title>
        <authorList>
            <consortium name="US DOE Joint Genome Institute (JGI-PGF)"/>
            <person name="Walter F."/>
            <person name="Albersmeier A."/>
            <person name="Kalinowski J."/>
            <person name="Ruckert C."/>
        </authorList>
    </citation>
    <scope>NUCLEOTIDE SEQUENCE</scope>
    <source>
        <strain evidence="1">CGMCC 4.7306</strain>
    </source>
</reference>
<dbReference type="InterPro" id="IPR016024">
    <property type="entry name" value="ARM-type_fold"/>
</dbReference>
<evidence type="ECO:0000313" key="1">
    <source>
        <dbReference type="EMBL" id="GGL67969.1"/>
    </source>
</evidence>
<dbReference type="RefSeq" id="WP_188895989.1">
    <property type="nucleotide sequence ID" value="NZ_BMMZ01000006.1"/>
</dbReference>
<keyword evidence="2" id="KW-1185">Reference proteome</keyword>
<evidence type="ECO:0008006" key="3">
    <source>
        <dbReference type="Google" id="ProtNLM"/>
    </source>
</evidence>
<dbReference type="Pfam" id="PF13646">
    <property type="entry name" value="HEAT_2"/>
    <property type="match status" value="2"/>
</dbReference>
<sequence>MAPDPRDHPRDHWAAMERRYGTIVVAEWCAELITGRIEADDPDHPALTILGGGSYIQRIRSGVSPDYWVRVWAARALLYLWDESATPAVISGLSDEHWRVREMCAKVCRLRELGAAGDQLAALVTDETPRVRAAAIRALAVVGEAEHAEAVRSALGDPEPAVVEVTEAALGAMSARLDRDLSG</sequence>
<dbReference type="EMBL" id="BMMZ01000006">
    <property type="protein sequence ID" value="GGL67969.1"/>
    <property type="molecule type" value="Genomic_DNA"/>
</dbReference>
<dbReference type="InterPro" id="IPR011989">
    <property type="entry name" value="ARM-like"/>
</dbReference>